<gene>
    <name evidence="2" type="ORF">L7E55_17520</name>
</gene>
<evidence type="ECO:0000259" key="1">
    <source>
        <dbReference type="Pfam" id="PF13401"/>
    </source>
</evidence>
<dbReference type="InterPro" id="IPR027417">
    <property type="entry name" value="P-loop_NTPase"/>
</dbReference>
<dbReference type="Gene3D" id="3.40.50.300">
    <property type="entry name" value="P-loop containing nucleotide triphosphate hydrolases"/>
    <property type="match status" value="1"/>
</dbReference>
<protein>
    <submittedName>
        <fullName evidence="2">AAA family ATPase</fullName>
    </submittedName>
</protein>
<keyword evidence="3" id="KW-1185">Reference proteome</keyword>
<sequence length="265" mass="29966">MTVSHMQPFTKELDPTLSYESRGHQEAMARLKLMIKHRHLGVLTGEVGSGKSMLIRRLFSTLESAVYLPVYISMRPLTPRDFYGALLVQAGVEPAYSVAKARQQWDEALHARTAQGERALVVVIDEAHEMSETMIQELRFAVSQNMDSCSFFPLILVGQPELRKMLRLKKYEATAQRIGMQYHLTGLTKEETIAYIRHQLNLSGTERPIFAESALQRVYAASQGIPRVINLICSNALFDATNKNQEVIEEGDIARVLADFERQRG</sequence>
<dbReference type="InterPro" id="IPR049945">
    <property type="entry name" value="AAA_22"/>
</dbReference>
<dbReference type="Proteomes" id="UP001154312">
    <property type="component" value="Unassembled WGS sequence"/>
</dbReference>
<comment type="caution">
    <text evidence="2">The sequence shown here is derived from an EMBL/GenBank/DDBJ whole genome shotgun (WGS) entry which is preliminary data.</text>
</comment>
<dbReference type="Pfam" id="PF13401">
    <property type="entry name" value="AAA_22"/>
    <property type="match status" value="1"/>
</dbReference>
<dbReference type="PANTHER" id="PTHR35894:SF1">
    <property type="entry name" value="PHOSPHORIBULOKINASE _ URIDINE KINASE FAMILY"/>
    <property type="match status" value="1"/>
</dbReference>
<accession>A0A9X4JWX4</accession>
<dbReference type="SUPFAM" id="SSF52540">
    <property type="entry name" value="P-loop containing nucleoside triphosphate hydrolases"/>
    <property type="match status" value="1"/>
</dbReference>
<organism evidence="2 3">
    <name type="scientific">Pelotomaculum isophthalicicum JI</name>
    <dbReference type="NCBI Taxonomy" id="947010"/>
    <lineage>
        <taxon>Bacteria</taxon>
        <taxon>Bacillati</taxon>
        <taxon>Bacillota</taxon>
        <taxon>Clostridia</taxon>
        <taxon>Eubacteriales</taxon>
        <taxon>Desulfotomaculaceae</taxon>
        <taxon>Pelotomaculum</taxon>
    </lineage>
</organism>
<evidence type="ECO:0000313" key="2">
    <source>
        <dbReference type="EMBL" id="MDF9410106.1"/>
    </source>
</evidence>
<dbReference type="InterPro" id="IPR052026">
    <property type="entry name" value="ExeA_AAA_ATPase_DNA-bind"/>
</dbReference>
<dbReference type="PANTHER" id="PTHR35894">
    <property type="entry name" value="GENERAL SECRETION PATHWAY PROTEIN A-RELATED"/>
    <property type="match status" value="1"/>
</dbReference>
<dbReference type="RefSeq" id="WP_277445654.1">
    <property type="nucleotide sequence ID" value="NZ_JAKOAV010000091.1"/>
</dbReference>
<dbReference type="AlphaFoldDB" id="A0A9X4JWX4"/>
<reference evidence="2" key="1">
    <citation type="submission" date="2022-02" db="EMBL/GenBank/DDBJ databases">
        <authorList>
            <person name="Leng L."/>
        </authorList>
    </citation>
    <scope>NUCLEOTIDE SEQUENCE</scope>
    <source>
        <strain evidence="2">JI</strain>
    </source>
</reference>
<name>A0A9X4JWX4_9FIRM</name>
<proteinExistence type="predicted"/>
<feature type="domain" description="ORC1/DEAH AAA+ ATPase" evidence="1">
    <location>
        <begin position="37"/>
        <end position="166"/>
    </location>
</feature>
<dbReference type="GO" id="GO:0016887">
    <property type="term" value="F:ATP hydrolysis activity"/>
    <property type="evidence" value="ECO:0007669"/>
    <property type="project" value="InterPro"/>
</dbReference>
<dbReference type="EMBL" id="JAKOAV010000091">
    <property type="protein sequence ID" value="MDF9410106.1"/>
    <property type="molecule type" value="Genomic_DNA"/>
</dbReference>
<evidence type="ECO:0000313" key="3">
    <source>
        <dbReference type="Proteomes" id="UP001154312"/>
    </source>
</evidence>